<dbReference type="EMBL" id="CP011110">
    <property type="protein sequence ID" value="AKA26431.1"/>
    <property type="molecule type" value="Genomic_DNA"/>
</dbReference>
<dbReference type="OrthoDB" id="8116556at2"/>
<dbReference type="InterPro" id="IPR000182">
    <property type="entry name" value="GNAT_dom"/>
</dbReference>
<dbReference type="KEGG" id="pcz:PCL1606_49840"/>
<dbReference type="Pfam" id="PF00583">
    <property type="entry name" value="Acetyltransf_1"/>
    <property type="match status" value="1"/>
</dbReference>
<dbReference type="InterPro" id="IPR016181">
    <property type="entry name" value="Acyl_CoA_acyltransferase"/>
</dbReference>
<dbReference type="AlphaFoldDB" id="A0A0D5Y548"/>
<proteinExistence type="predicted"/>
<dbReference type="Proteomes" id="UP000032748">
    <property type="component" value="Chromosome"/>
</dbReference>
<name>A0A0D5Y548_9PSED</name>
<dbReference type="PROSITE" id="PS51186">
    <property type="entry name" value="GNAT"/>
    <property type="match status" value="1"/>
</dbReference>
<dbReference type="Gene3D" id="3.40.630.30">
    <property type="match status" value="1"/>
</dbReference>
<dbReference type="SUPFAM" id="SSF55729">
    <property type="entry name" value="Acyl-CoA N-acyltransferases (Nat)"/>
    <property type="match status" value="1"/>
</dbReference>
<dbReference type="CDD" id="cd04301">
    <property type="entry name" value="NAT_SF"/>
    <property type="match status" value="1"/>
</dbReference>
<feature type="domain" description="N-acetyltransferase" evidence="1">
    <location>
        <begin position="2"/>
        <end position="177"/>
    </location>
</feature>
<organism evidence="2 3">
    <name type="scientific">Pseudomonas chlororaphis</name>
    <dbReference type="NCBI Taxonomy" id="587753"/>
    <lineage>
        <taxon>Bacteria</taxon>
        <taxon>Pseudomonadati</taxon>
        <taxon>Pseudomonadota</taxon>
        <taxon>Gammaproteobacteria</taxon>
        <taxon>Pseudomonadales</taxon>
        <taxon>Pseudomonadaceae</taxon>
        <taxon>Pseudomonas</taxon>
    </lineage>
</organism>
<keyword evidence="2" id="KW-0808">Transferase</keyword>
<protein>
    <submittedName>
        <fullName evidence="2">GNAT family acetyltransferase</fullName>
    </submittedName>
</protein>
<sequence length="177" mass="20512">MLHERLLQEYDIPHLKRIDRREVIHEFYRLQDGHLLCYPQHEVVTGWPPGEAEQDARLLLACQRRGGWLYGAFDEERLVAAAVVDCLVIHNAGLHLRQLKFLHVSHDYRGRGLGQRLFGLAAEQARRLGGEGLYVSATPSRHTVDFYRRLGCELLLAPDPELYRLEPEDIHLYLRLA</sequence>
<reference evidence="2 3" key="1">
    <citation type="journal article" date="2015" name="Mol. Plant Microbe Interact.">
        <title>Comparative Genomic Analysis of Pseudomonas chlororaphis PCL1606 Reveals New Insight into Antifungal Compounds Involved in Biocontrol.</title>
        <authorList>
            <person name="Calderon C.E."/>
            <person name="Ramos C."/>
            <person name="de Vicente A."/>
            <person name="Cazorla F.M."/>
        </authorList>
    </citation>
    <scope>NUCLEOTIDE SEQUENCE [LARGE SCALE GENOMIC DNA]</scope>
    <source>
        <strain evidence="2 3">PCL1606</strain>
    </source>
</reference>
<evidence type="ECO:0000259" key="1">
    <source>
        <dbReference type="PROSITE" id="PS51186"/>
    </source>
</evidence>
<accession>A0A0D5Y548</accession>
<dbReference type="PATRIC" id="fig|587753.10.peg.4978"/>
<dbReference type="RefSeq" id="WP_045885451.1">
    <property type="nucleotide sequence ID" value="NZ_CP011110.1"/>
</dbReference>
<dbReference type="GO" id="GO:0016747">
    <property type="term" value="F:acyltransferase activity, transferring groups other than amino-acyl groups"/>
    <property type="evidence" value="ECO:0007669"/>
    <property type="project" value="InterPro"/>
</dbReference>
<evidence type="ECO:0000313" key="3">
    <source>
        <dbReference type="Proteomes" id="UP000032748"/>
    </source>
</evidence>
<gene>
    <name evidence="2" type="ORF">PCL1606_49840</name>
</gene>
<evidence type="ECO:0000313" key="2">
    <source>
        <dbReference type="EMBL" id="AKA26431.1"/>
    </source>
</evidence>